<name>A0A0N9HYR6_9PSEU</name>
<reference evidence="1 2" key="1">
    <citation type="submission" date="2015-07" db="EMBL/GenBank/DDBJ databases">
        <title>Genome sequencing of Kibdelosporangium phytohabitans.</title>
        <authorList>
            <person name="Qin S."/>
            <person name="Xing K."/>
        </authorList>
    </citation>
    <scope>NUCLEOTIDE SEQUENCE [LARGE SCALE GENOMIC DNA]</scope>
    <source>
        <strain evidence="1 2">KLBMP1111</strain>
    </source>
</reference>
<evidence type="ECO:0000313" key="2">
    <source>
        <dbReference type="Proteomes" id="UP000063699"/>
    </source>
</evidence>
<proteinExistence type="predicted"/>
<keyword evidence="2" id="KW-1185">Reference proteome</keyword>
<accession>A0A0N9HYR6</accession>
<dbReference type="EMBL" id="CP012752">
    <property type="protein sequence ID" value="ALG10558.1"/>
    <property type="molecule type" value="Genomic_DNA"/>
</dbReference>
<dbReference type="AlphaFoldDB" id="A0A0N9HYR6"/>
<evidence type="ECO:0000313" key="1">
    <source>
        <dbReference type="EMBL" id="ALG10558.1"/>
    </source>
</evidence>
<organism evidence="1 2">
    <name type="scientific">Kibdelosporangium phytohabitans</name>
    <dbReference type="NCBI Taxonomy" id="860235"/>
    <lineage>
        <taxon>Bacteria</taxon>
        <taxon>Bacillati</taxon>
        <taxon>Actinomycetota</taxon>
        <taxon>Actinomycetes</taxon>
        <taxon>Pseudonocardiales</taxon>
        <taxon>Pseudonocardiaceae</taxon>
        <taxon>Kibdelosporangium</taxon>
    </lineage>
</organism>
<protein>
    <submittedName>
        <fullName evidence="1">Uncharacterized protein</fullName>
    </submittedName>
</protein>
<dbReference type="KEGG" id="kphy:AOZ06_29960"/>
<dbReference type="Proteomes" id="UP000063699">
    <property type="component" value="Chromosome"/>
</dbReference>
<sequence length="286" mass="30832">MLLFAVTACSGSDEPSKPTARAELSAGDYQQKLTELVEAVRPLTDQVNPAATVEQVNEVRGRLNTTLRERAVEFRNLKPPRAAVEAHRLLLEHFVATVELDTPIAATGNSACGVPFPAPLRVYQAKVATRQALDRAHLRDLPATFAEAGVRFTGFPVPPEPDKPVLEVRKPGNGEVLQRGPGGPGSIEVTNDSNRDAVVSAVTGDVAMPRTAVFVHSGAKANLAGLSGPYELYHKFGTDYDSQRRGFTRDCEFRKVKDPLDGRIRLKVAINETNTALGGIVKVAAF</sequence>
<gene>
    <name evidence="1" type="ORF">AOZ06_29960</name>
</gene>